<dbReference type="OMA" id="NWEWETT"/>
<evidence type="ECO:0000256" key="2">
    <source>
        <dbReference type="ARBA" id="ARBA00022692"/>
    </source>
</evidence>
<evidence type="ECO:0000256" key="1">
    <source>
        <dbReference type="ARBA" id="ARBA00004141"/>
    </source>
</evidence>
<evidence type="ECO:0000313" key="8">
    <source>
        <dbReference type="EnsemblMetazoa" id="XP_030855211"/>
    </source>
</evidence>
<proteinExistence type="inferred from homology"/>
<feature type="compositionally biased region" description="Basic and acidic residues" evidence="6">
    <location>
        <begin position="11"/>
        <end position="35"/>
    </location>
</feature>
<feature type="transmembrane region" description="Helical" evidence="7">
    <location>
        <begin position="304"/>
        <end position="326"/>
    </location>
</feature>
<dbReference type="EnsemblMetazoa" id="XM_030999351">
    <property type="protein sequence ID" value="XP_030855211"/>
    <property type="gene ID" value="LOC579717"/>
</dbReference>
<feature type="compositionally biased region" description="Polar residues" evidence="6">
    <location>
        <begin position="1"/>
        <end position="10"/>
    </location>
</feature>
<dbReference type="Pfam" id="PF03062">
    <property type="entry name" value="MBOAT"/>
    <property type="match status" value="1"/>
</dbReference>
<comment type="similarity">
    <text evidence="5">Belongs to the membrane-bound acyltransferase family. HHAT subfamily.</text>
</comment>
<feature type="transmembrane region" description="Helical" evidence="7">
    <location>
        <begin position="119"/>
        <end position="137"/>
    </location>
</feature>
<sequence>MAQTSESLTNIERRERKTDEPTIKEREENFREKKAVPACQRSSPRLPISEFLLYATVVIVVYSYATYQLYKSSQAFQRKTINGRGLLQPGWEILGKRYQDMMPGEWNHWKFFTLHPTPLAIYAGHLTGGFIISKYLPHFRKSFLIFSSVVSTAIIVSPQVFALLIIHAIIAYLVVILGRRTWLIWMVVLIQLSVTVIGSFSQWQLSLLPGIREYKVKFIVAMAFCCLRFIAFGVGYVKQQQRARVESCEDEGKKDEEEAWTIWDYLLYVFYLPTSTHGPFMPPQIFFRQIKNPYYPSSMKEVRWVCLMWLRPILCAVFLEFIHHYFYFSSFMLLPQYLQTLPLPALFALGEWCTIIFQIQYMVYYGLAKAMAIFDGVLTPGLPACMQTLLTATHGWRYFDRGEYQFILRNIYIPFGGSQHGGLRQYLALMISYCFTCFWHGFNYHIIVMVLMFWVLVQWEAFSPIIARKVGVQKMVEKLSPLTRRRLDCALTGGKYPLLVLAMIFFINNIEVGKIFVYRVLGAQGALWVIAGLLGVHYCHVQLLEECFCRWGKKYVMEKHYMAPPQL</sequence>
<dbReference type="GO" id="GO:0016020">
    <property type="term" value="C:membrane"/>
    <property type="evidence" value="ECO:0007669"/>
    <property type="project" value="UniProtKB-SubCell"/>
</dbReference>
<name>A0A7M7PQ84_STRPU</name>
<dbReference type="PANTHER" id="PTHR13285">
    <property type="entry name" value="ACYLTRANSFERASE"/>
    <property type="match status" value="1"/>
</dbReference>
<dbReference type="InterPro" id="IPR051085">
    <property type="entry name" value="MB_O-acyltransferase"/>
</dbReference>
<evidence type="ECO:0000256" key="6">
    <source>
        <dbReference type="SAM" id="MobiDB-lite"/>
    </source>
</evidence>
<keyword evidence="3 7" id="KW-1133">Transmembrane helix</keyword>
<dbReference type="GO" id="GO:0016409">
    <property type="term" value="F:palmitoyltransferase activity"/>
    <property type="evidence" value="ECO:0000318"/>
    <property type="project" value="GO_Central"/>
</dbReference>
<dbReference type="GO" id="GO:0005783">
    <property type="term" value="C:endoplasmic reticulum"/>
    <property type="evidence" value="ECO:0000318"/>
    <property type="project" value="GO_Central"/>
</dbReference>
<dbReference type="AlphaFoldDB" id="A0A7M7PQ84"/>
<feature type="transmembrane region" description="Helical" evidence="7">
    <location>
        <begin position="51"/>
        <end position="70"/>
    </location>
</feature>
<feature type="transmembrane region" description="Helical" evidence="7">
    <location>
        <begin position="487"/>
        <end position="510"/>
    </location>
</feature>
<feature type="region of interest" description="Disordered" evidence="6">
    <location>
        <begin position="1"/>
        <end position="36"/>
    </location>
</feature>
<dbReference type="RefSeq" id="XP_030855211.1">
    <property type="nucleotide sequence ID" value="XM_030999351.1"/>
</dbReference>
<comment type="subcellular location">
    <subcellularLocation>
        <location evidence="1">Membrane</location>
        <topology evidence="1">Multi-pass membrane protein</topology>
    </subcellularLocation>
</comment>
<feature type="transmembrane region" description="Helical" evidence="7">
    <location>
        <begin position="182"/>
        <end position="203"/>
    </location>
</feature>
<reference evidence="8" key="2">
    <citation type="submission" date="2021-01" db="UniProtKB">
        <authorList>
            <consortium name="EnsemblMetazoa"/>
        </authorList>
    </citation>
    <scope>IDENTIFICATION</scope>
</reference>
<feature type="transmembrane region" description="Helical" evidence="7">
    <location>
        <begin position="143"/>
        <end position="175"/>
    </location>
</feature>
<evidence type="ECO:0000256" key="3">
    <source>
        <dbReference type="ARBA" id="ARBA00022989"/>
    </source>
</evidence>
<dbReference type="Proteomes" id="UP000007110">
    <property type="component" value="Unassembled WGS sequence"/>
</dbReference>
<feature type="transmembrane region" description="Helical" evidence="7">
    <location>
        <begin position="218"/>
        <end position="237"/>
    </location>
</feature>
<keyword evidence="9" id="KW-1185">Reference proteome</keyword>
<keyword evidence="4 7" id="KW-0472">Membrane</keyword>
<evidence type="ECO:0000313" key="9">
    <source>
        <dbReference type="Proteomes" id="UP000007110"/>
    </source>
</evidence>
<reference evidence="9" key="1">
    <citation type="submission" date="2015-02" db="EMBL/GenBank/DDBJ databases">
        <title>Genome sequencing for Strongylocentrotus purpuratus.</title>
        <authorList>
            <person name="Murali S."/>
            <person name="Liu Y."/>
            <person name="Vee V."/>
            <person name="English A."/>
            <person name="Wang M."/>
            <person name="Skinner E."/>
            <person name="Han Y."/>
            <person name="Muzny D.M."/>
            <person name="Worley K.C."/>
            <person name="Gibbs R.A."/>
        </authorList>
    </citation>
    <scope>NUCLEOTIDE SEQUENCE</scope>
</reference>
<dbReference type="RefSeq" id="XP_030855212.1">
    <property type="nucleotide sequence ID" value="XM_030999352.1"/>
</dbReference>
<dbReference type="GeneID" id="579717"/>
<evidence type="ECO:0000256" key="5">
    <source>
        <dbReference type="ARBA" id="ARBA00038268"/>
    </source>
</evidence>
<dbReference type="EnsemblMetazoa" id="XM_030999352">
    <property type="protein sequence ID" value="XP_030855212"/>
    <property type="gene ID" value="LOC579717"/>
</dbReference>
<evidence type="ECO:0000256" key="4">
    <source>
        <dbReference type="ARBA" id="ARBA00023136"/>
    </source>
</evidence>
<dbReference type="InterPro" id="IPR004299">
    <property type="entry name" value="MBOAT_fam"/>
</dbReference>
<feature type="transmembrane region" description="Helical" evidence="7">
    <location>
        <begin position="346"/>
        <end position="367"/>
    </location>
</feature>
<keyword evidence="2 7" id="KW-0812">Transmembrane</keyword>
<accession>A0A7M7PQ84</accession>
<feature type="transmembrane region" description="Helical" evidence="7">
    <location>
        <begin position="516"/>
        <end position="536"/>
    </location>
</feature>
<organism evidence="8 9">
    <name type="scientific">Strongylocentrotus purpuratus</name>
    <name type="common">Purple sea urchin</name>
    <dbReference type="NCBI Taxonomy" id="7668"/>
    <lineage>
        <taxon>Eukaryota</taxon>
        <taxon>Metazoa</taxon>
        <taxon>Echinodermata</taxon>
        <taxon>Eleutherozoa</taxon>
        <taxon>Echinozoa</taxon>
        <taxon>Echinoidea</taxon>
        <taxon>Euechinoidea</taxon>
        <taxon>Echinacea</taxon>
        <taxon>Camarodonta</taxon>
        <taxon>Echinidea</taxon>
        <taxon>Strongylocentrotidae</taxon>
        <taxon>Strongylocentrotus</taxon>
    </lineage>
</organism>
<dbReference type="OrthoDB" id="420606at2759"/>
<protein>
    <submittedName>
        <fullName evidence="8">Uncharacterized protein</fullName>
    </submittedName>
</protein>
<dbReference type="PANTHER" id="PTHR13285:SF18">
    <property type="entry name" value="PROTEIN-CYSTEINE N-PALMITOYLTRANSFERASE RASP"/>
    <property type="match status" value="1"/>
</dbReference>
<dbReference type="InParanoid" id="A0A7M7PQ84"/>
<evidence type="ECO:0000256" key="7">
    <source>
        <dbReference type="SAM" id="Phobius"/>
    </source>
</evidence>
<dbReference type="KEGG" id="spu:579717"/>